<gene>
    <name evidence="1" type="ORF">Rcae01_04853</name>
</gene>
<evidence type="ECO:0000313" key="2">
    <source>
        <dbReference type="Proteomes" id="UP001416858"/>
    </source>
</evidence>
<organism evidence="1 2">
    <name type="scientific">Novipirellula caenicola</name>
    <dbReference type="NCBI Taxonomy" id="1536901"/>
    <lineage>
        <taxon>Bacteria</taxon>
        <taxon>Pseudomonadati</taxon>
        <taxon>Planctomycetota</taxon>
        <taxon>Planctomycetia</taxon>
        <taxon>Pirellulales</taxon>
        <taxon>Pirellulaceae</taxon>
        <taxon>Novipirellula</taxon>
    </lineage>
</organism>
<evidence type="ECO:0000313" key="1">
    <source>
        <dbReference type="EMBL" id="GAA5509354.1"/>
    </source>
</evidence>
<reference evidence="1 2" key="1">
    <citation type="submission" date="2024-02" db="EMBL/GenBank/DDBJ databases">
        <title>Rhodopirellula caenicola NBRC 110016.</title>
        <authorList>
            <person name="Ichikawa N."/>
            <person name="Katano-Makiyama Y."/>
            <person name="Hidaka K."/>
        </authorList>
    </citation>
    <scope>NUCLEOTIDE SEQUENCE [LARGE SCALE GENOMIC DNA]</scope>
    <source>
        <strain evidence="1 2">NBRC 110016</strain>
    </source>
</reference>
<comment type="caution">
    <text evidence="1">The sequence shown here is derived from an EMBL/GenBank/DDBJ whole genome shotgun (WGS) entry which is preliminary data.</text>
</comment>
<name>A0ABP9VW28_9BACT</name>
<sequence>MEFKLSTGREVVLTGFFTGETNSWVDHSHKSLADKVLPAVRRVFPVGDFHVIGDTWLQYICVAGFNSTPLHDPDSFGSWLHLVWFVDDYDASIRDLVDVGLASSDWDANAHDIYRGPNDD</sequence>
<proteinExistence type="predicted"/>
<protein>
    <submittedName>
        <fullName evidence="1">Uncharacterized protein</fullName>
    </submittedName>
</protein>
<keyword evidence="2" id="KW-1185">Reference proteome</keyword>
<dbReference type="EMBL" id="BAABRO010000013">
    <property type="protein sequence ID" value="GAA5509354.1"/>
    <property type="molecule type" value="Genomic_DNA"/>
</dbReference>
<dbReference type="Proteomes" id="UP001416858">
    <property type="component" value="Unassembled WGS sequence"/>
</dbReference>
<dbReference type="RefSeq" id="WP_345686354.1">
    <property type="nucleotide sequence ID" value="NZ_BAABRO010000013.1"/>
</dbReference>
<accession>A0ABP9VW28</accession>